<dbReference type="AlphaFoldDB" id="A0A5E4N5R5"/>
<dbReference type="EMBL" id="CABPRJ010001453">
    <property type="protein sequence ID" value="VVC37712.1"/>
    <property type="molecule type" value="Genomic_DNA"/>
</dbReference>
<comment type="catalytic activity">
    <reaction evidence="5">
        <text>a 5'-end (N(2),N(7)-dimethyl 5'-triphosphoguanosine)-ribonucleoside in snRNA + S-adenosyl-L-methionine = a 5'-end (N(2),N(2),N(7)-trimethyl 5'-triphosphoguanosine)-ribonucleoside in snRNA + S-adenosyl-L-homocysteine + H(+)</text>
        <dbReference type="Rhea" id="RHEA:78479"/>
        <dbReference type="Rhea" id="RHEA-COMP:19087"/>
        <dbReference type="Rhea" id="RHEA-COMP:19089"/>
        <dbReference type="ChEBI" id="CHEBI:15378"/>
        <dbReference type="ChEBI" id="CHEBI:57856"/>
        <dbReference type="ChEBI" id="CHEBI:59789"/>
        <dbReference type="ChEBI" id="CHEBI:167623"/>
        <dbReference type="ChEBI" id="CHEBI:172880"/>
    </reaction>
    <physiologicalReaction direction="left-to-right" evidence="5">
        <dbReference type="Rhea" id="RHEA:78480"/>
    </physiologicalReaction>
</comment>
<dbReference type="InterPro" id="IPR029063">
    <property type="entry name" value="SAM-dependent_MTases_sf"/>
</dbReference>
<evidence type="ECO:0000256" key="1">
    <source>
        <dbReference type="ARBA" id="ARBA00018517"/>
    </source>
</evidence>
<keyword evidence="9" id="KW-1185">Reference proteome</keyword>
<evidence type="ECO:0000313" key="9">
    <source>
        <dbReference type="Proteomes" id="UP000325440"/>
    </source>
</evidence>
<evidence type="ECO:0000256" key="4">
    <source>
        <dbReference type="ARBA" id="ARBA00048740"/>
    </source>
</evidence>
<comment type="catalytic activity">
    <reaction evidence="6">
        <text>a 5'-end (N(7)-methyl 5'-triphosphoguanosine)-ribonucleoside in snRNA + S-adenosyl-L-methionine = a 5'-end (N(2),N(7)-dimethyl 5'-triphosphoguanosine)-ribonucleoside in snRNA + S-adenosyl-L-homocysteine + H(+)</text>
        <dbReference type="Rhea" id="RHEA:78471"/>
        <dbReference type="Rhea" id="RHEA-COMP:19085"/>
        <dbReference type="Rhea" id="RHEA-COMP:19087"/>
        <dbReference type="ChEBI" id="CHEBI:15378"/>
        <dbReference type="ChEBI" id="CHEBI:57856"/>
        <dbReference type="ChEBI" id="CHEBI:59789"/>
        <dbReference type="ChEBI" id="CHEBI:156461"/>
        <dbReference type="ChEBI" id="CHEBI:172880"/>
    </reaction>
    <physiologicalReaction direction="left-to-right" evidence="6">
        <dbReference type="Rhea" id="RHEA:78472"/>
    </physiologicalReaction>
</comment>
<proteinExistence type="inferred from homology"/>
<gene>
    <name evidence="8" type="ORF">CINCED_3A013691</name>
</gene>
<protein>
    <recommendedName>
        <fullName evidence="1">Trimethylguanosine synthase</fullName>
    </recommendedName>
    <alternativeName>
        <fullName evidence="7">Cap-specific guanine-N(2) methyltransferase</fullName>
    </alternativeName>
</protein>
<dbReference type="PANTHER" id="PTHR14741">
    <property type="entry name" value="S-ADENOSYLMETHIONINE-DEPENDENT METHYLTRANSFERASE RELATED"/>
    <property type="match status" value="1"/>
</dbReference>
<dbReference type="GO" id="GO:0005634">
    <property type="term" value="C:nucleus"/>
    <property type="evidence" value="ECO:0007669"/>
    <property type="project" value="TreeGrafter"/>
</dbReference>
<dbReference type="PANTHER" id="PTHR14741:SF32">
    <property type="entry name" value="TRIMETHYLGUANOSINE SYNTHASE"/>
    <property type="match status" value="1"/>
</dbReference>
<dbReference type="Pfam" id="PF09445">
    <property type="entry name" value="Methyltransf_15"/>
    <property type="match status" value="1"/>
</dbReference>
<evidence type="ECO:0000313" key="8">
    <source>
        <dbReference type="EMBL" id="VVC37712.1"/>
    </source>
</evidence>
<evidence type="ECO:0000256" key="2">
    <source>
        <dbReference type="ARBA" id="ARBA00025783"/>
    </source>
</evidence>
<sequence>MYWIQRRLLFVRFDAGILPDNRASIRYAPKYWRSILPTGVGFPDGVAVDPFCGAGGNAIQLAKTCKVIAMFIDETKITLVRHNAGVYGCAGNVEFRQNDFFTGPSGQQANVVVTSPPWGGPKYLLEDSYSASVLCEAYGGGEVIGRIAKSMAPKLVLHLPRTVDKSECVAIAKMLCFTRIKFEDNFINGRLNSTTVFFSL</sequence>
<dbReference type="OrthoDB" id="6619622at2759"/>
<dbReference type="InterPro" id="IPR019012">
    <property type="entry name" value="RNA_cap_Gua-N2-MeTrfase"/>
</dbReference>
<evidence type="ECO:0000256" key="5">
    <source>
        <dbReference type="ARBA" id="ARBA00048763"/>
    </source>
</evidence>
<comment type="catalytic activity">
    <reaction evidence="4">
        <text>a 5'-end (N(7)-methyl 5'-triphosphoguanosine)-ribonucleoside in snoRNA + S-adenosyl-L-methionine = a 5'-end (N(2),N(7)-dimethyl 5'-triphosphoguanosine)-ribonucleoside in snoRNA + S-adenosyl-L-homocysteine + H(+)</text>
        <dbReference type="Rhea" id="RHEA:78475"/>
        <dbReference type="Rhea" id="RHEA-COMP:19086"/>
        <dbReference type="Rhea" id="RHEA-COMP:19088"/>
        <dbReference type="ChEBI" id="CHEBI:15378"/>
        <dbReference type="ChEBI" id="CHEBI:57856"/>
        <dbReference type="ChEBI" id="CHEBI:59789"/>
        <dbReference type="ChEBI" id="CHEBI:156461"/>
        <dbReference type="ChEBI" id="CHEBI:172880"/>
    </reaction>
    <physiologicalReaction direction="left-to-right" evidence="4">
        <dbReference type="Rhea" id="RHEA:78476"/>
    </physiologicalReaction>
</comment>
<evidence type="ECO:0000256" key="7">
    <source>
        <dbReference type="ARBA" id="ARBA00049790"/>
    </source>
</evidence>
<accession>A0A5E4N5R5</accession>
<comment type="similarity">
    <text evidence="2">Belongs to the methyltransferase superfamily. Trimethylguanosine synthase family.</text>
</comment>
<name>A0A5E4N5R5_9HEMI</name>
<comment type="catalytic activity">
    <reaction evidence="3">
        <text>a 5'-end (N(2),N(7)-dimethyl 5'-triphosphoguanosine)-ribonucleoside in snoRNA + S-adenosyl-L-methionine = a 5'-end (N(2),N(2),N(7)-trimethyl 5'-triphosphoguanosine)-ribonucleoside in snoRNA + S-adenosyl-L-homocysteine + H(+)</text>
        <dbReference type="Rhea" id="RHEA:78507"/>
        <dbReference type="Rhea" id="RHEA-COMP:19088"/>
        <dbReference type="Rhea" id="RHEA-COMP:19090"/>
        <dbReference type="ChEBI" id="CHEBI:15378"/>
        <dbReference type="ChEBI" id="CHEBI:57856"/>
        <dbReference type="ChEBI" id="CHEBI:59789"/>
        <dbReference type="ChEBI" id="CHEBI:167623"/>
        <dbReference type="ChEBI" id="CHEBI:172880"/>
    </reaction>
    <physiologicalReaction direction="left-to-right" evidence="3">
        <dbReference type="Rhea" id="RHEA:78508"/>
    </physiologicalReaction>
</comment>
<dbReference type="Gene3D" id="3.40.50.150">
    <property type="entry name" value="Vaccinia Virus protein VP39"/>
    <property type="match status" value="1"/>
</dbReference>
<dbReference type="SUPFAM" id="SSF53335">
    <property type="entry name" value="S-adenosyl-L-methionine-dependent methyltransferases"/>
    <property type="match status" value="1"/>
</dbReference>
<dbReference type="CDD" id="cd02440">
    <property type="entry name" value="AdoMet_MTases"/>
    <property type="match status" value="1"/>
</dbReference>
<evidence type="ECO:0000256" key="3">
    <source>
        <dbReference type="ARBA" id="ARBA00047418"/>
    </source>
</evidence>
<organism evidence="8 9">
    <name type="scientific">Cinara cedri</name>
    <dbReference type="NCBI Taxonomy" id="506608"/>
    <lineage>
        <taxon>Eukaryota</taxon>
        <taxon>Metazoa</taxon>
        <taxon>Ecdysozoa</taxon>
        <taxon>Arthropoda</taxon>
        <taxon>Hexapoda</taxon>
        <taxon>Insecta</taxon>
        <taxon>Pterygota</taxon>
        <taxon>Neoptera</taxon>
        <taxon>Paraneoptera</taxon>
        <taxon>Hemiptera</taxon>
        <taxon>Sternorrhyncha</taxon>
        <taxon>Aphidomorpha</taxon>
        <taxon>Aphidoidea</taxon>
        <taxon>Aphididae</taxon>
        <taxon>Lachninae</taxon>
        <taxon>Cinara</taxon>
    </lineage>
</organism>
<reference evidence="8 9" key="1">
    <citation type="submission" date="2019-08" db="EMBL/GenBank/DDBJ databases">
        <authorList>
            <person name="Alioto T."/>
            <person name="Alioto T."/>
            <person name="Gomez Garrido J."/>
        </authorList>
    </citation>
    <scope>NUCLEOTIDE SEQUENCE [LARGE SCALE GENOMIC DNA]</scope>
</reference>
<keyword evidence="8" id="KW-0808">Transferase</keyword>
<dbReference type="GO" id="GO:0071164">
    <property type="term" value="F:RNA cap trimethylguanosine synthase activity"/>
    <property type="evidence" value="ECO:0007669"/>
    <property type="project" value="TreeGrafter"/>
</dbReference>
<dbReference type="Proteomes" id="UP000325440">
    <property type="component" value="Unassembled WGS sequence"/>
</dbReference>
<keyword evidence="8" id="KW-0489">Methyltransferase</keyword>
<evidence type="ECO:0000256" key="6">
    <source>
        <dbReference type="ARBA" id="ARBA00049075"/>
    </source>
</evidence>